<organism evidence="3 4">
    <name type="scientific">Hibiscus syriacus</name>
    <name type="common">Rose of Sharon</name>
    <dbReference type="NCBI Taxonomy" id="106335"/>
    <lineage>
        <taxon>Eukaryota</taxon>
        <taxon>Viridiplantae</taxon>
        <taxon>Streptophyta</taxon>
        <taxon>Embryophyta</taxon>
        <taxon>Tracheophyta</taxon>
        <taxon>Spermatophyta</taxon>
        <taxon>Magnoliopsida</taxon>
        <taxon>eudicotyledons</taxon>
        <taxon>Gunneridae</taxon>
        <taxon>Pentapetalae</taxon>
        <taxon>rosids</taxon>
        <taxon>malvids</taxon>
        <taxon>Malvales</taxon>
        <taxon>Malvaceae</taxon>
        <taxon>Malvoideae</taxon>
        <taxon>Hibiscus</taxon>
    </lineage>
</organism>
<keyword evidence="2" id="KW-0472">Membrane</keyword>
<accession>A0A6A2XLG8</accession>
<reference evidence="3" key="1">
    <citation type="submission" date="2019-09" db="EMBL/GenBank/DDBJ databases">
        <title>Draft genome information of white flower Hibiscus syriacus.</title>
        <authorList>
            <person name="Kim Y.-M."/>
        </authorList>
    </citation>
    <scope>NUCLEOTIDE SEQUENCE [LARGE SCALE GENOMIC DNA]</scope>
    <source>
        <strain evidence="3">YM2019G1</strain>
    </source>
</reference>
<comment type="caution">
    <text evidence="3">The sequence shown here is derived from an EMBL/GenBank/DDBJ whole genome shotgun (WGS) entry which is preliminary data.</text>
</comment>
<feature type="transmembrane region" description="Helical" evidence="2">
    <location>
        <begin position="92"/>
        <end position="111"/>
    </location>
</feature>
<evidence type="ECO:0000313" key="3">
    <source>
        <dbReference type="EMBL" id="KAE8676633.1"/>
    </source>
</evidence>
<evidence type="ECO:0000313" key="4">
    <source>
        <dbReference type="Proteomes" id="UP000436088"/>
    </source>
</evidence>
<name>A0A6A2XLG8_HIBSY</name>
<dbReference type="Proteomes" id="UP000436088">
    <property type="component" value="Unassembled WGS sequence"/>
</dbReference>
<sequence>MSKTTATTLPNPPIAKRIVQFKPPINSSSHVDSDEDDDDEEEERRKLRESENQLVPYRLLWVLPPLRVQEEDPLSKPPESLHPLLKKKARQVLIVMHPVIRIMIGVLMQMMS</sequence>
<evidence type="ECO:0000256" key="1">
    <source>
        <dbReference type="SAM" id="MobiDB-lite"/>
    </source>
</evidence>
<protein>
    <submittedName>
        <fullName evidence="3">Uncharacterized protein</fullName>
    </submittedName>
</protein>
<proteinExistence type="predicted"/>
<dbReference type="EMBL" id="VEPZ02001375">
    <property type="protein sequence ID" value="KAE8676633.1"/>
    <property type="molecule type" value="Genomic_DNA"/>
</dbReference>
<keyword evidence="4" id="KW-1185">Reference proteome</keyword>
<feature type="region of interest" description="Disordered" evidence="1">
    <location>
        <begin position="1"/>
        <end position="49"/>
    </location>
</feature>
<gene>
    <name evidence="3" type="ORF">F3Y22_tig00111582pilonHSYRG00146</name>
</gene>
<keyword evidence="2" id="KW-1133">Transmembrane helix</keyword>
<evidence type="ECO:0000256" key="2">
    <source>
        <dbReference type="SAM" id="Phobius"/>
    </source>
</evidence>
<keyword evidence="2" id="KW-0812">Transmembrane</keyword>
<feature type="compositionally biased region" description="Acidic residues" evidence="1">
    <location>
        <begin position="33"/>
        <end position="42"/>
    </location>
</feature>
<dbReference type="AlphaFoldDB" id="A0A6A2XLG8"/>